<proteinExistence type="inferred from homology"/>
<comment type="function">
    <text evidence="4">Required for the assembly of mitochondrial cytochrome c oxidase.</text>
</comment>
<protein>
    <recommendedName>
        <fullName evidence="9">CHCH domain-containing protein</fullName>
    </recommendedName>
</protein>
<accession>A0ABQ8FAK2</accession>
<evidence type="ECO:0000256" key="5">
    <source>
        <dbReference type="ARBA" id="ARBA00038223"/>
    </source>
</evidence>
<keyword evidence="3" id="KW-1015">Disulfide bond</keyword>
<sequence>MSMGSSWQTFSQAIAPERGAFPMDLDGVCGSTVRDYIACVRSNKGETMRCRDLAQLYLACRMDHGLMEKDSFSNLGFASKDQPPKILTQDQIQPQLKTPPASSGPGSQ</sequence>
<feature type="compositionally biased region" description="Polar residues" evidence="6">
    <location>
        <begin position="88"/>
        <end position="108"/>
    </location>
</feature>
<evidence type="ECO:0000256" key="6">
    <source>
        <dbReference type="SAM" id="MobiDB-lite"/>
    </source>
</evidence>
<dbReference type="InterPro" id="IPR051383">
    <property type="entry name" value="COX19"/>
</dbReference>
<reference evidence="7 8" key="1">
    <citation type="submission" date="2021-02" db="EMBL/GenBank/DDBJ databases">
        <title>Variation within the Batrachochytrium salamandrivorans European outbreak.</title>
        <authorList>
            <person name="Kelly M."/>
            <person name="Pasmans F."/>
            <person name="Shea T.P."/>
            <person name="Munoz J.F."/>
            <person name="Carranza S."/>
            <person name="Cuomo C.A."/>
            <person name="Martel A."/>
        </authorList>
    </citation>
    <scope>NUCLEOTIDE SEQUENCE [LARGE SCALE GENOMIC DNA]</scope>
    <source>
        <strain evidence="7 8">AMFP18/2</strain>
    </source>
</reference>
<dbReference type="PROSITE" id="PS51808">
    <property type="entry name" value="CHCH"/>
    <property type="match status" value="1"/>
</dbReference>
<organism evidence="7 8">
    <name type="scientific">Batrachochytrium salamandrivorans</name>
    <dbReference type="NCBI Taxonomy" id="1357716"/>
    <lineage>
        <taxon>Eukaryota</taxon>
        <taxon>Fungi</taxon>
        <taxon>Fungi incertae sedis</taxon>
        <taxon>Chytridiomycota</taxon>
        <taxon>Chytridiomycota incertae sedis</taxon>
        <taxon>Chytridiomycetes</taxon>
        <taxon>Rhizophydiales</taxon>
        <taxon>Rhizophydiales incertae sedis</taxon>
        <taxon>Batrachochytrium</taxon>
    </lineage>
</organism>
<evidence type="ECO:0000313" key="8">
    <source>
        <dbReference type="Proteomes" id="UP001648503"/>
    </source>
</evidence>
<comment type="caution">
    <text evidence="7">The sequence shown here is derived from an EMBL/GenBank/DDBJ whole genome shotgun (WGS) entry which is preliminary data.</text>
</comment>
<dbReference type="PANTHER" id="PTHR21107:SF2">
    <property type="entry name" value="CYTOCHROME C OXIDASE ASSEMBLY PROTEIN COX19"/>
    <property type="match status" value="1"/>
</dbReference>
<keyword evidence="8" id="KW-1185">Reference proteome</keyword>
<evidence type="ECO:0000256" key="4">
    <source>
        <dbReference type="ARBA" id="ARBA00037279"/>
    </source>
</evidence>
<evidence type="ECO:0000313" key="7">
    <source>
        <dbReference type="EMBL" id="KAH6594936.1"/>
    </source>
</evidence>
<keyword evidence="2" id="KW-0963">Cytoplasm</keyword>
<evidence type="ECO:0000256" key="3">
    <source>
        <dbReference type="ARBA" id="ARBA00023157"/>
    </source>
</evidence>
<name>A0ABQ8FAK2_9FUNG</name>
<evidence type="ECO:0008006" key="9">
    <source>
        <dbReference type="Google" id="ProtNLM"/>
    </source>
</evidence>
<evidence type="ECO:0000256" key="1">
    <source>
        <dbReference type="ARBA" id="ARBA00004496"/>
    </source>
</evidence>
<dbReference type="EMBL" id="JAFCIX010000325">
    <property type="protein sequence ID" value="KAH6594936.1"/>
    <property type="molecule type" value="Genomic_DNA"/>
</dbReference>
<gene>
    <name evidence="7" type="ORF">BASA50_006198</name>
</gene>
<dbReference type="Proteomes" id="UP001648503">
    <property type="component" value="Unassembled WGS sequence"/>
</dbReference>
<evidence type="ECO:0000256" key="2">
    <source>
        <dbReference type="ARBA" id="ARBA00022490"/>
    </source>
</evidence>
<dbReference type="PANTHER" id="PTHR21107">
    <property type="entry name" value="CYTOCHROME C OXIDASE ASSEMBLY PROTEIN COX19"/>
    <property type="match status" value="1"/>
</dbReference>
<feature type="region of interest" description="Disordered" evidence="6">
    <location>
        <begin position="74"/>
        <end position="108"/>
    </location>
</feature>
<comment type="similarity">
    <text evidence="5">Belongs to the COX19 family.</text>
</comment>
<comment type="subcellular location">
    <subcellularLocation>
        <location evidence="1">Cytoplasm</location>
    </subcellularLocation>
</comment>